<dbReference type="EMBL" id="JAZBJZ010000017">
    <property type="protein sequence ID" value="MEE3716365.1"/>
    <property type="molecule type" value="Genomic_DNA"/>
</dbReference>
<sequence>MNSASILGRATMEFLRLPECDRAIPFGSGRRSRVFIAKISNVEQVAKNFGAVMQEAIFKVIATFL</sequence>
<reference evidence="1" key="1">
    <citation type="submission" date="2024-01" db="EMBL/GenBank/DDBJ databases">
        <title>Bank of Algae and Cyanobacteria of the Azores (BACA) strain genomes.</title>
        <authorList>
            <person name="Luz R."/>
            <person name="Cordeiro R."/>
            <person name="Fonseca A."/>
            <person name="Goncalves V."/>
        </authorList>
    </citation>
    <scope>NUCLEOTIDE SEQUENCE</scope>
    <source>
        <strain evidence="1">BACA0141</strain>
    </source>
</reference>
<dbReference type="RefSeq" id="WP_330482792.1">
    <property type="nucleotide sequence ID" value="NZ_JAZBJZ010000017.1"/>
</dbReference>
<comment type="caution">
    <text evidence="1">The sequence shown here is derived from an EMBL/GenBank/DDBJ whole genome shotgun (WGS) entry which is preliminary data.</text>
</comment>
<keyword evidence="2" id="KW-1185">Reference proteome</keyword>
<name>A0AAW9PYN5_9CYAN</name>
<dbReference type="Proteomes" id="UP001333818">
    <property type="component" value="Unassembled WGS sequence"/>
</dbReference>
<protein>
    <submittedName>
        <fullName evidence="1">Uncharacterized protein</fullName>
    </submittedName>
</protein>
<organism evidence="1 2">
    <name type="scientific">Tumidithrix elongata BACA0141</name>
    <dbReference type="NCBI Taxonomy" id="2716417"/>
    <lineage>
        <taxon>Bacteria</taxon>
        <taxon>Bacillati</taxon>
        <taxon>Cyanobacteriota</taxon>
        <taxon>Cyanophyceae</taxon>
        <taxon>Pseudanabaenales</taxon>
        <taxon>Pseudanabaenaceae</taxon>
        <taxon>Tumidithrix</taxon>
        <taxon>Tumidithrix elongata</taxon>
    </lineage>
</organism>
<evidence type="ECO:0000313" key="2">
    <source>
        <dbReference type="Proteomes" id="UP001333818"/>
    </source>
</evidence>
<evidence type="ECO:0000313" key="1">
    <source>
        <dbReference type="EMBL" id="MEE3716365.1"/>
    </source>
</evidence>
<accession>A0AAW9PYN5</accession>
<proteinExistence type="predicted"/>
<gene>
    <name evidence="1" type="ORF">V2H45_06375</name>
</gene>
<dbReference type="AlphaFoldDB" id="A0AAW9PYN5"/>